<dbReference type="Proteomes" id="UP000014559">
    <property type="component" value="Unassembled WGS sequence"/>
</dbReference>
<evidence type="ECO:0000313" key="4">
    <source>
        <dbReference type="Proteomes" id="UP000013009"/>
    </source>
</evidence>
<evidence type="ECO:0000313" key="2">
    <source>
        <dbReference type="EMBL" id="EPG37974.1"/>
    </source>
</evidence>
<dbReference type="GeneID" id="45417815"/>
<dbReference type="HOGENOM" id="CLU_177053_0_0_6"/>
<dbReference type="EMBL" id="VMTP01000043">
    <property type="protein sequence ID" value="TVT84766.1"/>
    <property type="molecule type" value="Genomic_DNA"/>
</dbReference>
<evidence type="ECO:0000313" key="5">
    <source>
        <dbReference type="Proteomes" id="UP000014559"/>
    </source>
</evidence>
<evidence type="ECO:0000313" key="3">
    <source>
        <dbReference type="EMBL" id="TVT84766.1"/>
    </source>
</evidence>
<dbReference type="PATRIC" id="fig|1217695.3.peg.875"/>
<reference evidence="1 4" key="1">
    <citation type="submission" date="2013-02" db="EMBL/GenBank/DDBJ databases">
        <title>The Genome Sequence of Acinetobacter sp. NIPH 1859.</title>
        <authorList>
            <consortium name="The Broad Institute Genome Sequencing Platform"/>
            <consortium name="The Broad Institute Genome Sequencing Center for Infectious Disease"/>
            <person name="Cerqueira G."/>
            <person name="Feldgarden M."/>
            <person name="Courvalin P."/>
            <person name="Perichon B."/>
            <person name="Grillot-Courvalin C."/>
            <person name="Clermont D."/>
            <person name="Rocha E."/>
            <person name="Yoon E.-J."/>
            <person name="Nemec A."/>
            <person name="Walker B."/>
            <person name="Young S.K."/>
            <person name="Zeng Q."/>
            <person name="Gargeya S."/>
            <person name="Fitzgerald M."/>
            <person name="Haas B."/>
            <person name="Abouelleil A."/>
            <person name="Alvarado L."/>
            <person name="Arachchi H.M."/>
            <person name="Berlin A.M."/>
            <person name="Chapman S.B."/>
            <person name="Dewar J."/>
            <person name="Goldberg J."/>
            <person name="Griggs A."/>
            <person name="Gujja S."/>
            <person name="Hansen M."/>
            <person name="Howarth C."/>
            <person name="Imamovic A."/>
            <person name="Larimer J."/>
            <person name="McCowan C."/>
            <person name="Murphy C."/>
            <person name="Neiman D."/>
            <person name="Pearson M."/>
            <person name="Priest M."/>
            <person name="Roberts A."/>
            <person name="Saif S."/>
            <person name="Shea T."/>
            <person name="Sisk P."/>
            <person name="Sykes S."/>
            <person name="Wortman J."/>
            <person name="Nusbaum C."/>
            <person name="Birren B."/>
        </authorList>
    </citation>
    <scope>NUCLEOTIDE SEQUENCE [LARGE SCALE GENOMIC DNA]</scope>
    <source>
        <strain evidence="1 4">NIPH 1859</strain>
    </source>
</reference>
<organism evidence="1 4">
    <name type="scientific">Acinetobacter colistiniresistens</name>
    <dbReference type="NCBI Taxonomy" id="280145"/>
    <lineage>
        <taxon>Bacteria</taxon>
        <taxon>Pseudomonadati</taxon>
        <taxon>Pseudomonadota</taxon>
        <taxon>Gammaproteobacteria</taxon>
        <taxon>Moraxellales</taxon>
        <taxon>Moraxellaceae</taxon>
        <taxon>Acinetobacter</taxon>
    </lineage>
</organism>
<sequence length="106" mass="10903">MSLKELSLEEINQVSGAGTFIGDSIITAVNLGNQFLNNPLISSVGVVFSAVGLGLVHQAADTTGYAASKAGIALGRALGGDVAETQNHYEKEKGEGLYTPIPTILT</sequence>
<reference evidence="3 6" key="3">
    <citation type="submission" date="2019-07" db="EMBL/GenBank/DDBJ databases">
        <title>Draft Genome Sequence of the first blaOXA-58-Harboring Acinetobacter colistiniresistens clinical isolate from Brazil.</title>
        <authorList>
            <person name="Favaro L.S."/>
            <person name="Paula-Petroli S.B."/>
            <person name="Moura C.F."/>
            <person name="Tognim M.C.B."/>
            <person name="Venancio E.J."/>
            <person name="Yamada-Ogatta S.F."/>
            <person name="Carrara-Marroni F.E."/>
        </authorList>
    </citation>
    <scope>NUCLEOTIDE SEQUENCE [LARGE SCALE GENOMIC DNA]</scope>
    <source>
        <strain evidence="3 6">DL</strain>
    </source>
</reference>
<keyword evidence="4" id="KW-1185">Reference proteome</keyword>
<comment type="caution">
    <text evidence="1">The sequence shown here is derived from an EMBL/GenBank/DDBJ whole genome shotgun (WGS) entry which is preliminary data.</text>
</comment>
<accession>N9PP35</accession>
<evidence type="ECO:0000313" key="6">
    <source>
        <dbReference type="Proteomes" id="UP000316981"/>
    </source>
</evidence>
<dbReference type="OrthoDB" id="6694150at2"/>
<evidence type="ECO:0000313" key="1">
    <source>
        <dbReference type="EMBL" id="ENX35233.1"/>
    </source>
</evidence>
<dbReference type="Proteomes" id="UP000316981">
    <property type="component" value="Unassembled WGS sequence"/>
</dbReference>
<dbReference type="AlphaFoldDB" id="N9PP35"/>
<protein>
    <submittedName>
        <fullName evidence="1">Uncharacterized protein</fullName>
    </submittedName>
</protein>
<name>N9PP35_9GAMM</name>
<accession>S3TE34</accession>
<dbReference type="PATRIC" id="fig|1217696.3.peg.1905"/>
<reference evidence="2 5" key="2">
    <citation type="submission" date="2013-06" db="EMBL/GenBank/DDBJ databases">
        <title>The Genome Sequence of Acinetobacter sp. NIPH 2036.</title>
        <authorList>
            <consortium name="The Broad Institute Genome Sequencing Platform"/>
            <consortium name="The Broad Institute Genome Sequencing Center for Infectious Disease"/>
            <person name="Cerqueira G."/>
            <person name="Feldgarden M."/>
            <person name="Courvalin P."/>
            <person name="Perichon B."/>
            <person name="Grillot-Courvalin C."/>
            <person name="Clermont D."/>
            <person name="Rocha E."/>
            <person name="Yoon E.-J."/>
            <person name="Nemec A."/>
            <person name="Young S.K."/>
            <person name="Zeng Q."/>
            <person name="Gargeya S."/>
            <person name="Fitzgerald M."/>
            <person name="Abouelleil A."/>
            <person name="Alvarado L."/>
            <person name="Berlin A.M."/>
            <person name="Chapman S.B."/>
            <person name="Dewar J."/>
            <person name="Goldberg J."/>
            <person name="Griggs A."/>
            <person name="Gujja S."/>
            <person name="Hansen M."/>
            <person name="Howarth C."/>
            <person name="Imamovic A."/>
            <person name="Larimer J."/>
            <person name="McCowan C."/>
            <person name="Murphy C."/>
            <person name="Pearson M."/>
            <person name="Priest M."/>
            <person name="Roberts A."/>
            <person name="Saif S."/>
            <person name="Shea T."/>
            <person name="Sykes S."/>
            <person name="Wortman J."/>
            <person name="Nusbaum C."/>
            <person name="Birren B."/>
        </authorList>
    </citation>
    <scope>NUCLEOTIDE SEQUENCE [LARGE SCALE GENOMIC DNA]</scope>
    <source>
        <strain evidence="2 5">NIPH 2036</strain>
    </source>
</reference>
<dbReference type="RefSeq" id="WP_005270860.1">
    <property type="nucleotide sequence ID" value="NZ_BHGD02000010.1"/>
</dbReference>
<gene>
    <name evidence="1" type="ORF">F889_00900</name>
    <name evidence="2" type="ORF">F907_01944</name>
    <name evidence="3" type="ORF">FPV60_05400</name>
</gene>
<dbReference type="EMBL" id="APRZ01000011">
    <property type="protein sequence ID" value="ENX35233.1"/>
    <property type="molecule type" value="Genomic_DNA"/>
</dbReference>
<dbReference type="Proteomes" id="UP000013009">
    <property type="component" value="Unassembled WGS sequence"/>
</dbReference>
<proteinExistence type="predicted"/>
<dbReference type="EMBL" id="ATGK01000011">
    <property type="protein sequence ID" value="EPG37974.1"/>
    <property type="molecule type" value="Genomic_DNA"/>
</dbReference>